<name>E3CZA7_9BACT</name>
<dbReference type="OrthoDB" id="9764088at2"/>
<evidence type="ECO:0000256" key="6">
    <source>
        <dbReference type="RuleBase" id="RU364089"/>
    </source>
</evidence>
<dbReference type="STRING" id="584708.Apau_2194"/>
<feature type="signal peptide" evidence="7">
    <location>
        <begin position="1"/>
        <end position="29"/>
    </location>
</feature>
<organism evidence="8 9">
    <name type="scientific">Aminomonas paucivorans DSM 12260</name>
    <dbReference type="NCBI Taxonomy" id="584708"/>
    <lineage>
        <taxon>Bacteria</taxon>
        <taxon>Thermotogati</taxon>
        <taxon>Synergistota</taxon>
        <taxon>Synergistia</taxon>
        <taxon>Synergistales</taxon>
        <taxon>Synergistaceae</taxon>
        <taxon>Aminomonas</taxon>
    </lineage>
</organism>
<evidence type="ECO:0000256" key="7">
    <source>
        <dbReference type="SAM" id="SignalP"/>
    </source>
</evidence>
<dbReference type="GO" id="GO:0006508">
    <property type="term" value="P:proteolysis"/>
    <property type="evidence" value="ECO:0007669"/>
    <property type="project" value="UniProtKB-KW"/>
</dbReference>
<dbReference type="PaxDb" id="584708-Apau_2194"/>
<dbReference type="Gene3D" id="3.60.60.10">
    <property type="entry name" value="Penicillin V Acylase, Chain A"/>
    <property type="match status" value="1"/>
</dbReference>
<dbReference type="InterPro" id="IPR005322">
    <property type="entry name" value="Peptidase_C69"/>
</dbReference>
<keyword evidence="3 6" id="KW-0645">Protease</keyword>
<evidence type="ECO:0000256" key="1">
    <source>
        <dbReference type="ARBA" id="ARBA00001670"/>
    </source>
</evidence>
<reference evidence="8 9" key="1">
    <citation type="journal article" date="2010" name="Stand. Genomic Sci.">
        <title>Non-contiguous finished genome sequence of Aminomonas paucivorans type strain (GLU-3).</title>
        <authorList>
            <person name="Pitluck S."/>
            <person name="Yasawong M."/>
            <person name="Held B."/>
            <person name="Lapidus A."/>
            <person name="Nolan M."/>
            <person name="Copeland A."/>
            <person name="Lucas S."/>
            <person name="Del Rio T.G."/>
            <person name="Tice H."/>
            <person name="Cheng J.F."/>
            <person name="Chertkov O."/>
            <person name="Goodwin L."/>
            <person name="Tapia R."/>
            <person name="Han C."/>
            <person name="Liolios K."/>
            <person name="Ivanova N."/>
            <person name="Mavromatis K."/>
            <person name="Ovchinnikova G."/>
            <person name="Pati A."/>
            <person name="Chen A."/>
            <person name="Palaniappan K."/>
            <person name="Land M."/>
            <person name="Hauser L."/>
            <person name="Chang Y.J."/>
            <person name="Jeffries C.D."/>
            <person name="Pukall R."/>
            <person name="Spring S."/>
            <person name="Rohde M."/>
            <person name="Sikorski J."/>
            <person name="Goker M."/>
            <person name="Woyke T."/>
            <person name="Bristow J."/>
            <person name="Eisen J.A."/>
            <person name="Markowitz V."/>
            <person name="Hugenholtz P."/>
            <person name="Kyrpides N.C."/>
            <person name="Klenk H.P."/>
        </authorList>
    </citation>
    <scope>NUCLEOTIDE SEQUENCE [LARGE SCALE GENOMIC DNA]</scope>
    <source>
        <strain evidence="8 9">DSM 12260</strain>
    </source>
</reference>
<dbReference type="PANTHER" id="PTHR12994">
    <property type="entry name" value="SECERNIN"/>
    <property type="match status" value="1"/>
</dbReference>
<keyword evidence="7" id="KW-0732">Signal</keyword>
<dbReference type="AlphaFoldDB" id="E3CZA7"/>
<dbReference type="eggNOG" id="COG4690">
    <property type="taxonomic scope" value="Bacteria"/>
</dbReference>
<keyword evidence="9" id="KW-1185">Reference proteome</keyword>
<dbReference type="EC" id="3.4.-.-" evidence="6"/>
<dbReference type="RefSeq" id="WP_006301848.1">
    <property type="nucleotide sequence ID" value="NZ_CM001022.1"/>
</dbReference>
<feature type="chain" id="PRO_5003168170" description="Dipeptidase" evidence="7">
    <location>
        <begin position="30"/>
        <end position="563"/>
    </location>
</feature>
<dbReference type="Pfam" id="PF03577">
    <property type="entry name" value="Peptidase_C69"/>
    <property type="match status" value="1"/>
</dbReference>
<evidence type="ECO:0000256" key="2">
    <source>
        <dbReference type="ARBA" id="ARBA00007225"/>
    </source>
</evidence>
<evidence type="ECO:0000313" key="9">
    <source>
        <dbReference type="Proteomes" id="UP000005096"/>
    </source>
</evidence>
<dbReference type="NCBIfam" id="TIGR04564">
    <property type="entry name" value="Synergist_CTERM"/>
    <property type="match status" value="1"/>
</dbReference>
<comment type="catalytic activity">
    <reaction evidence="1">
        <text>an L-aminoacyl-L-amino acid + H2O = 2 an L-alpha-amino acid</text>
        <dbReference type="Rhea" id="RHEA:48940"/>
        <dbReference type="ChEBI" id="CHEBI:15377"/>
        <dbReference type="ChEBI" id="CHEBI:59869"/>
        <dbReference type="ChEBI" id="CHEBI:77460"/>
        <dbReference type="EC" id="3.4.13.19"/>
    </reaction>
</comment>
<comment type="similarity">
    <text evidence="2 6">Belongs to the peptidase C69 family.</text>
</comment>
<evidence type="ECO:0000256" key="4">
    <source>
        <dbReference type="ARBA" id="ARBA00022801"/>
    </source>
</evidence>
<gene>
    <name evidence="8" type="ORF">Apau_2194</name>
</gene>
<dbReference type="PANTHER" id="PTHR12994:SF17">
    <property type="entry name" value="LD30995P"/>
    <property type="match status" value="1"/>
</dbReference>
<accession>E3CZA7</accession>
<keyword evidence="5 6" id="KW-0224">Dipeptidase</keyword>
<dbReference type="GO" id="GO:0016805">
    <property type="term" value="F:dipeptidase activity"/>
    <property type="evidence" value="ECO:0007669"/>
    <property type="project" value="UniProtKB-KW"/>
</dbReference>
<dbReference type="EMBL" id="CM001022">
    <property type="protein sequence ID" value="EFQ24604.1"/>
    <property type="molecule type" value="Genomic_DNA"/>
</dbReference>
<dbReference type="InterPro" id="IPR047804">
    <property type="entry name" value="C69_dipept_A-like"/>
</dbReference>
<proteinExistence type="inferred from homology"/>
<evidence type="ECO:0000256" key="3">
    <source>
        <dbReference type="ARBA" id="ARBA00022670"/>
    </source>
</evidence>
<sequence>MSHRPSPISCPRLAGAALCLLVWAFPAWACTSVFVGKDASATGHVLIARNEDYRAGWAKHFLVVPSRSVASGEKQSFWSGMELGYPQDMTRTYRYFSVPDWIYDPKVAPGDPSQEYTPMDEVGINEKGVAVSATETQGLSAAAKVAIPLDGLIEEAQIPSIILPRAATARQGVELFGAAIEAFGSGEAGGFAVADRDEVWYVEYQGRTWAAARVPDDRYIVVPNQKVLSNFNPYDSANFLGTASLVALARDHHLLPEEETTEAYVRAHGLNVAKAFGTQTWKTNGVRVWWGHRHFSPSQAQAPEQAFYPFFMAPDRKITKKDIMAFLKSDNYTGTPYENPKPGVTSTARPIAVRTNLESHIVELGQSPRIPGEIGNVLWLNLGNGVDGVYLPFCQGLTALPASFALGTDQPEAQSPYWSFYGSSRKAQEHDDTHGTHLEAGLRGYWDPFQDELTRSFERFQDSALRKNATGDALASYLNDQAALFSSRTIAQAQKLQGDLDAALPAGAAATFAPTFHTGEAPRAEDVPGYVAPDSGSSGCSVTGLAPFLLLLLIPALGLRRKR</sequence>
<dbReference type="Proteomes" id="UP000005096">
    <property type="component" value="Chromosome"/>
</dbReference>
<protein>
    <recommendedName>
        <fullName evidence="6">Dipeptidase</fullName>
        <ecNumber evidence="6">3.4.-.-</ecNumber>
    </recommendedName>
</protein>
<evidence type="ECO:0000313" key="8">
    <source>
        <dbReference type="EMBL" id="EFQ24604.1"/>
    </source>
</evidence>
<dbReference type="HOGENOM" id="CLU_014823_4_1_0"/>
<evidence type="ECO:0000256" key="5">
    <source>
        <dbReference type="ARBA" id="ARBA00022997"/>
    </source>
</evidence>
<dbReference type="NCBIfam" id="NF033678">
    <property type="entry name" value="C69_fam_dipept"/>
    <property type="match status" value="1"/>
</dbReference>
<dbReference type="GO" id="GO:0070004">
    <property type="term" value="F:cysteine-type exopeptidase activity"/>
    <property type="evidence" value="ECO:0007669"/>
    <property type="project" value="InterPro"/>
</dbReference>
<keyword evidence="4 6" id="KW-0378">Hydrolase</keyword>
<dbReference type="InterPro" id="IPR030821">
    <property type="entry name" value="Synergist_CTERM"/>
</dbReference>